<accession>A0A5J4Q0Z5</accession>
<sequence>MDKQQQNMTESLATQLVELNKNIILVYAFNGTGKTRLSVAYKDITKTKNGGNHSGVYYNAYSEDLFIWDNDNENDGTNIRLLIQKSSLNQYHALLDEGKLQEKLAPYKPKFDFKFNFHSDTAEGIESIQFFLKSDETPNTKESFEAENSSEIAIKISRGEEQIFVWCFFLVLFDIERLTGEGKQSNHFFIDDPVSSLDDHNIFVTVASIMDLVERHFKNRKIIITTHHIGFFSILFDWLKKGEKAASYKNQLQLYILKKNDTGIQFISPNNDVFLYHLELLQTLKKAIDEDMLYAYHFAILRQVLENISSFLGVGRFSYVLEQIGFTDKDEIAQIVNTMSHKNVFRYEAKELVPDNEQIFKEILGIVNLVLVYYLCIKKVMDCPRCGSINYNKDGFVKGRQRYA</sequence>
<dbReference type="Gene3D" id="3.40.50.300">
    <property type="entry name" value="P-loop containing nucleotide triphosphate hydrolases"/>
    <property type="match status" value="1"/>
</dbReference>
<dbReference type="AlphaFoldDB" id="A0A5J4Q0Z5"/>
<reference evidence="2" key="1">
    <citation type="submission" date="2019-03" db="EMBL/GenBank/DDBJ databases">
        <title>Single cell metagenomics reveals metabolic interactions within the superorganism composed of flagellate Streblomastix strix and complex community of Bacteroidetes bacteria on its surface.</title>
        <authorList>
            <person name="Treitli S.C."/>
            <person name="Kolisko M."/>
            <person name="Husnik F."/>
            <person name="Keeling P."/>
            <person name="Hampl V."/>
        </authorList>
    </citation>
    <scope>NUCLEOTIDE SEQUENCE</scope>
    <source>
        <strain evidence="2">STM</strain>
    </source>
</reference>
<feature type="non-terminal residue" evidence="2">
    <location>
        <position position="404"/>
    </location>
</feature>
<name>A0A5J4Q0Z5_9ZZZZ</name>
<dbReference type="Pfam" id="PF13166">
    <property type="entry name" value="AAA_13"/>
    <property type="match status" value="1"/>
</dbReference>
<comment type="caution">
    <text evidence="2">The sequence shown here is derived from an EMBL/GenBank/DDBJ whole genome shotgun (WGS) entry which is preliminary data.</text>
</comment>
<gene>
    <name evidence="2" type="ORF">EZS27_034020</name>
</gene>
<proteinExistence type="predicted"/>
<evidence type="ECO:0000259" key="1">
    <source>
        <dbReference type="Pfam" id="PF13166"/>
    </source>
</evidence>
<dbReference type="EMBL" id="SNRY01005217">
    <property type="protein sequence ID" value="KAA6315536.1"/>
    <property type="molecule type" value="Genomic_DNA"/>
</dbReference>
<protein>
    <recommendedName>
        <fullName evidence="1">Protein CR006 P-loop domain-containing protein</fullName>
    </recommendedName>
</protein>
<dbReference type="InterPro" id="IPR027417">
    <property type="entry name" value="P-loop_NTPase"/>
</dbReference>
<evidence type="ECO:0000313" key="2">
    <source>
        <dbReference type="EMBL" id="KAA6315536.1"/>
    </source>
</evidence>
<dbReference type="InterPro" id="IPR026866">
    <property type="entry name" value="CR006_AAA"/>
</dbReference>
<organism evidence="2">
    <name type="scientific">termite gut metagenome</name>
    <dbReference type="NCBI Taxonomy" id="433724"/>
    <lineage>
        <taxon>unclassified sequences</taxon>
        <taxon>metagenomes</taxon>
        <taxon>organismal metagenomes</taxon>
    </lineage>
</organism>
<feature type="domain" description="Protein CR006 P-loop" evidence="1">
    <location>
        <begin position="144"/>
        <end position="363"/>
    </location>
</feature>
<dbReference type="SUPFAM" id="SSF52540">
    <property type="entry name" value="P-loop containing nucleoside triphosphate hydrolases"/>
    <property type="match status" value="1"/>
</dbReference>